<gene>
    <name evidence="1" type="ORF">C489_09151</name>
</gene>
<comment type="caution">
    <text evidence="1">The sequence shown here is derived from an EMBL/GenBank/DDBJ whole genome shotgun (WGS) entry which is preliminary data.</text>
</comment>
<organism evidence="1 2">
    <name type="scientific">Natrinema versiforme JCM 10478</name>
    <dbReference type="NCBI Taxonomy" id="1227496"/>
    <lineage>
        <taxon>Archaea</taxon>
        <taxon>Methanobacteriati</taxon>
        <taxon>Methanobacteriota</taxon>
        <taxon>Stenosarchaea group</taxon>
        <taxon>Halobacteria</taxon>
        <taxon>Halobacteriales</taxon>
        <taxon>Natrialbaceae</taxon>
        <taxon>Natrinema</taxon>
    </lineage>
</organism>
<dbReference type="AlphaFoldDB" id="L9Y0Z9"/>
<reference evidence="1 2" key="1">
    <citation type="journal article" date="2014" name="PLoS Genet.">
        <title>Phylogenetically driven sequencing of extremely halophilic archaea reveals strategies for static and dynamic osmo-response.</title>
        <authorList>
            <person name="Becker E.A."/>
            <person name="Seitzer P.M."/>
            <person name="Tritt A."/>
            <person name="Larsen D."/>
            <person name="Krusor M."/>
            <person name="Yao A.I."/>
            <person name="Wu D."/>
            <person name="Madern D."/>
            <person name="Eisen J.A."/>
            <person name="Darling A.E."/>
            <person name="Facciotti M.T."/>
        </authorList>
    </citation>
    <scope>NUCLEOTIDE SEQUENCE [LARGE SCALE GENOMIC DNA]</scope>
    <source>
        <strain evidence="1 2">JCM 10478</strain>
    </source>
</reference>
<name>L9Y0Z9_9EURY</name>
<proteinExistence type="predicted"/>
<sequence>MNYVRILATILRALMNDIKNVSIHYQMQLTFKKRNRAKYCHRQKNQRESTLLKSHPTLFQEKV</sequence>
<evidence type="ECO:0000313" key="2">
    <source>
        <dbReference type="Proteomes" id="UP000011632"/>
    </source>
</evidence>
<accession>L9Y0Z9</accession>
<keyword evidence="2" id="KW-1185">Reference proteome</keyword>
<dbReference type="EMBL" id="AOID01000027">
    <property type="protein sequence ID" value="ELY67715.1"/>
    <property type="molecule type" value="Genomic_DNA"/>
</dbReference>
<evidence type="ECO:0000313" key="1">
    <source>
        <dbReference type="EMBL" id="ELY67715.1"/>
    </source>
</evidence>
<dbReference type="Proteomes" id="UP000011632">
    <property type="component" value="Unassembled WGS sequence"/>
</dbReference>
<protein>
    <submittedName>
        <fullName evidence="1">Uncharacterized protein</fullName>
    </submittedName>
</protein>